<protein>
    <submittedName>
        <fullName evidence="3">Acyltransferase family protein</fullName>
    </submittedName>
</protein>
<dbReference type="AlphaFoldDB" id="A0A078S575"/>
<dbReference type="Pfam" id="PF01757">
    <property type="entry name" value="Acyl_transf_3"/>
    <property type="match status" value="1"/>
</dbReference>
<evidence type="ECO:0000313" key="4">
    <source>
        <dbReference type="Proteomes" id="UP000028013"/>
    </source>
</evidence>
<reference evidence="3 4" key="1">
    <citation type="submission" date="2014-04" db="EMBL/GenBank/DDBJ databases">
        <authorList>
            <person name="Sears C."/>
            <person name="Carroll K."/>
            <person name="Sack B.R."/>
            <person name="Qadri F."/>
            <person name="Myers L.L."/>
            <person name="Chung G.-T."/>
            <person name="Escheverria P."/>
            <person name="Fraser C.M."/>
            <person name="Sadzewicz L."/>
            <person name="Shefchek K.A."/>
            <person name="Tallon L."/>
            <person name="Das S.P."/>
            <person name="Daugherty S."/>
            <person name="Mongodin E.F."/>
        </authorList>
    </citation>
    <scope>NUCLEOTIDE SEQUENCE [LARGE SCALE GENOMIC DNA]</scope>
    <source>
        <strain evidence="3 4">3978 T3 ii</strain>
    </source>
</reference>
<feature type="transmembrane region" description="Helical" evidence="1">
    <location>
        <begin position="223"/>
        <end position="244"/>
    </location>
</feature>
<dbReference type="PATRIC" id="fig|1339349.3.peg.1894"/>
<dbReference type="RefSeq" id="WP_035448105.1">
    <property type="nucleotide sequence ID" value="NZ_JNHN01000170.1"/>
</dbReference>
<name>A0A078S575_BACUN</name>
<feature type="transmembrane region" description="Helical" evidence="1">
    <location>
        <begin position="175"/>
        <end position="193"/>
    </location>
</feature>
<gene>
    <name evidence="3" type="ORF">M094_0644</name>
</gene>
<evidence type="ECO:0000259" key="2">
    <source>
        <dbReference type="Pfam" id="PF01757"/>
    </source>
</evidence>
<evidence type="ECO:0000256" key="1">
    <source>
        <dbReference type="SAM" id="Phobius"/>
    </source>
</evidence>
<feature type="transmembrane region" description="Helical" evidence="1">
    <location>
        <begin position="280"/>
        <end position="298"/>
    </location>
</feature>
<proteinExistence type="predicted"/>
<feature type="transmembrane region" description="Helical" evidence="1">
    <location>
        <begin position="119"/>
        <end position="140"/>
    </location>
</feature>
<dbReference type="EMBL" id="JNHN01000170">
    <property type="protein sequence ID" value="KDS51332.1"/>
    <property type="molecule type" value="Genomic_DNA"/>
</dbReference>
<evidence type="ECO:0000313" key="3">
    <source>
        <dbReference type="EMBL" id="KDS51332.1"/>
    </source>
</evidence>
<keyword evidence="1" id="KW-0812">Transmembrane</keyword>
<feature type="transmembrane region" description="Helical" evidence="1">
    <location>
        <begin position="200"/>
        <end position="217"/>
    </location>
</feature>
<organism evidence="3 4">
    <name type="scientific">Bacteroides uniformis str. 3978 T3 ii</name>
    <dbReference type="NCBI Taxonomy" id="1339349"/>
    <lineage>
        <taxon>Bacteria</taxon>
        <taxon>Pseudomonadati</taxon>
        <taxon>Bacteroidota</taxon>
        <taxon>Bacteroidia</taxon>
        <taxon>Bacteroidales</taxon>
        <taxon>Bacteroidaceae</taxon>
        <taxon>Bacteroides</taxon>
    </lineage>
</organism>
<feature type="transmembrane region" description="Helical" evidence="1">
    <location>
        <begin position="12"/>
        <end position="30"/>
    </location>
</feature>
<feature type="domain" description="Acyltransferase 3" evidence="2">
    <location>
        <begin position="13"/>
        <end position="297"/>
    </location>
</feature>
<keyword evidence="1" id="KW-1133">Transmembrane helix</keyword>
<feature type="transmembrane region" description="Helical" evidence="1">
    <location>
        <begin position="147"/>
        <end position="169"/>
    </location>
</feature>
<dbReference type="InterPro" id="IPR002656">
    <property type="entry name" value="Acyl_transf_3_dom"/>
</dbReference>
<dbReference type="GO" id="GO:0016747">
    <property type="term" value="F:acyltransferase activity, transferring groups other than amino-acyl groups"/>
    <property type="evidence" value="ECO:0007669"/>
    <property type="project" value="InterPro"/>
</dbReference>
<feature type="transmembrane region" description="Helical" evidence="1">
    <location>
        <begin position="256"/>
        <end position="274"/>
    </location>
</feature>
<feature type="transmembrane region" description="Helical" evidence="1">
    <location>
        <begin position="79"/>
        <end position="99"/>
    </location>
</feature>
<feature type="transmembrane region" description="Helical" evidence="1">
    <location>
        <begin position="42"/>
        <end position="58"/>
    </location>
</feature>
<comment type="caution">
    <text evidence="3">The sequence shown here is derived from an EMBL/GenBank/DDBJ whole genome shotgun (WGS) entry which is preliminary data.</text>
</comment>
<accession>A0A078S575</accession>
<keyword evidence="3" id="KW-0808">Transferase</keyword>
<keyword evidence="1" id="KW-0472">Membrane</keyword>
<dbReference type="Proteomes" id="UP000028013">
    <property type="component" value="Unassembled WGS sequence"/>
</dbReference>
<sequence>MKETIYLTRDESNIIKGILILLIVLGHNHFLMDGEYVRLQIQLYKFHVIEFFILPFFYKMKADTSWEHLRDIIVRNWVPYLWILSACYLTSCIYFHKIGLEWGHISAILLGTQTHLSKYYNFVFPWFLPTYCSFFILYLLSLKHKWLYGIMIILSVVTWGCTWEEFYWFKNTMPLGIGLAIGYFAYGWMASALNSLSAYMKYAGAVVFVVINILQIMDIRVPMGSTLLVPTFFLLLLALLPHLNFKWLKTIGENSLGIYLFNMFIINILCALLPNNLITGVFIFIVSVCLSLFISICINKRMFLKRILFPSSIKDIKNCFNTK</sequence>
<keyword evidence="3" id="KW-0012">Acyltransferase</keyword>